<organism evidence="2 3">
    <name type="scientific">Fusarium circinatum</name>
    <name type="common">Pitch canker fungus</name>
    <name type="synonym">Gibberella circinata</name>
    <dbReference type="NCBI Taxonomy" id="48490"/>
    <lineage>
        <taxon>Eukaryota</taxon>
        <taxon>Fungi</taxon>
        <taxon>Dikarya</taxon>
        <taxon>Ascomycota</taxon>
        <taxon>Pezizomycotina</taxon>
        <taxon>Sordariomycetes</taxon>
        <taxon>Hypocreomycetidae</taxon>
        <taxon>Hypocreales</taxon>
        <taxon>Nectriaceae</taxon>
        <taxon>Fusarium</taxon>
        <taxon>Fusarium fujikuroi species complex</taxon>
    </lineage>
</organism>
<dbReference type="Proteomes" id="UP000572754">
    <property type="component" value="Unassembled WGS sequence"/>
</dbReference>
<feature type="coiled-coil region" evidence="1">
    <location>
        <begin position="6"/>
        <end position="68"/>
    </location>
</feature>
<proteinExistence type="predicted"/>
<dbReference type="EMBL" id="JAAQPE010000209">
    <property type="protein sequence ID" value="KAF5678781.1"/>
    <property type="molecule type" value="Genomic_DNA"/>
</dbReference>
<reference evidence="3" key="1">
    <citation type="journal article" date="2020" name="BMC Genomics">
        <title>Correction to: Identification and distribution of gene clusters required for synthesis of sphingolipid metabolism inhibitors in diverse species of the filamentous fungus Fusarium.</title>
        <authorList>
            <person name="Kim H.S."/>
            <person name="Lohmar J.M."/>
            <person name="Busman M."/>
            <person name="Brown D.W."/>
            <person name="Naumann T.A."/>
            <person name="Divon H.H."/>
            <person name="Lysoe E."/>
            <person name="Uhlig S."/>
            <person name="Proctor R.H."/>
        </authorList>
    </citation>
    <scope>NUCLEOTIDE SEQUENCE [LARGE SCALE GENOMIC DNA]</scope>
    <source>
        <strain evidence="3">NRRL 25331</strain>
    </source>
</reference>
<evidence type="ECO:0000256" key="1">
    <source>
        <dbReference type="SAM" id="Coils"/>
    </source>
</evidence>
<keyword evidence="3" id="KW-1185">Reference proteome</keyword>
<comment type="caution">
    <text evidence="2">The sequence shown here is derived from an EMBL/GenBank/DDBJ whole genome shotgun (WGS) entry which is preliminary data.</text>
</comment>
<sequence>MAQIEVADQKQKLATANSRITHLEDRLTENPSKAQALETELAKAITRASNAEDNSRYLEGQLRDANNRLTSIQNLAAMYAVLAREVADLPIRSQALALFGVETVAVEVAPLLFRVGSKGNLRSFLAAGPSGWHCLETIVDGITEPKGNECRDHKGDCVEVRVVNGRDGPLLDFSISEE</sequence>
<name>A0A8H5X0F0_FUSCI</name>
<dbReference type="SUPFAM" id="SSF57997">
    <property type="entry name" value="Tropomyosin"/>
    <property type="match status" value="1"/>
</dbReference>
<dbReference type="Gene3D" id="1.20.5.340">
    <property type="match status" value="1"/>
</dbReference>
<reference evidence="2 3" key="2">
    <citation type="submission" date="2020-05" db="EMBL/GenBank/DDBJ databases">
        <title>Identification and distribution of gene clusters putatively required for synthesis of sphingolipid metabolism inhibitors in phylogenetically diverse species of the filamentous fungus Fusarium.</title>
        <authorList>
            <person name="Kim H.-S."/>
            <person name="Busman M."/>
            <person name="Brown D.W."/>
            <person name="Divon H."/>
            <person name="Uhlig S."/>
            <person name="Proctor R.H."/>
        </authorList>
    </citation>
    <scope>NUCLEOTIDE SEQUENCE [LARGE SCALE GENOMIC DNA]</scope>
    <source>
        <strain evidence="2 3">NRRL 25331</strain>
    </source>
</reference>
<evidence type="ECO:0000313" key="2">
    <source>
        <dbReference type="EMBL" id="KAF5678781.1"/>
    </source>
</evidence>
<accession>A0A8H5X0F0</accession>
<evidence type="ECO:0000313" key="3">
    <source>
        <dbReference type="Proteomes" id="UP000572754"/>
    </source>
</evidence>
<keyword evidence="1" id="KW-0175">Coiled coil</keyword>
<gene>
    <name evidence="2" type="ORF">FCIRC_6396</name>
</gene>
<dbReference type="AlphaFoldDB" id="A0A8H5X0F0"/>
<protein>
    <submittedName>
        <fullName evidence="2">Uncharacterized protein</fullName>
    </submittedName>
</protein>